<dbReference type="OMA" id="ITKIRAF"/>
<dbReference type="InterPro" id="IPR015919">
    <property type="entry name" value="Cadherin-like_sf"/>
</dbReference>
<feature type="domain" description="Cadherin" evidence="8">
    <location>
        <begin position="239"/>
        <end position="341"/>
    </location>
</feature>
<dbReference type="Gene3D" id="2.60.40.60">
    <property type="entry name" value="Cadherins"/>
    <property type="match status" value="8"/>
</dbReference>
<keyword evidence="4 6" id="KW-0472">Membrane</keyword>
<dbReference type="GO" id="GO:0007156">
    <property type="term" value="P:homophilic cell adhesion via plasma membrane adhesion molecules"/>
    <property type="evidence" value="ECO:0007669"/>
    <property type="project" value="InterPro"/>
</dbReference>
<evidence type="ECO:0000256" key="7">
    <source>
        <dbReference type="SAM" id="SignalP"/>
    </source>
</evidence>
<evidence type="ECO:0000313" key="10">
    <source>
        <dbReference type="Proteomes" id="UP000031036"/>
    </source>
</evidence>
<dbReference type="GO" id="GO:0016342">
    <property type="term" value="C:catenin complex"/>
    <property type="evidence" value="ECO:0007669"/>
    <property type="project" value="TreeGrafter"/>
</dbReference>
<keyword evidence="6" id="KW-1133">Transmembrane helix</keyword>
<feature type="signal peptide" evidence="7">
    <location>
        <begin position="1"/>
        <end position="18"/>
    </location>
</feature>
<protein>
    <submittedName>
        <fullName evidence="9">Cadherin-87A</fullName>
    </submittedName>
</protein>
<evidence type="ECO:0000256" key="1">
    <source>
        <dbReference type="ARBA" id="ARBA00004370"/>
    </source>
</evidence>
<evidence type="ECO:0000256" key="3">
    <source>
        <dbReference type="ARBA" id="ARBA00022837"/>
    </source>
</evidence>
<dbReference type="GO" id="GO:0016477">
    <property type="term" value="P:cell migration"/>
    <property type="evidence" value="ECO:0007669"/>
    <property type="project" value="TreeGrafter"/>
</dbReference>
<dbReference type="CDD" id="cd11304">
    <property type="entry name" value="Cadherin_repeat"/>
    <property type="match status" value="8"/>
</dbReference>
<dbReference type="Proteomes" id="UP000031036">
    <property type="component" value="Unassembled WGS sequence"/>
</dbReference>
<dbReference type="PROSITE" id="PS00232">
    <property type="entry name" value="CADHERIN_1"/>
    <property type="match status" value="1"/>
</dbReference>
<feature type="domain" description="Cadherin" evidence="8">
    <location>
        <begin position="668"/>
        <end position="764"/>
    </location>
</feature>
<evidence type="ECO:0000256" key="2">
    <source>
        <dbReference type="ARBA" id="ARBA00022737"/>
    </source>
</evidence>
<feature type="transmembrane region" description="Helical" evidence="6">
    <location>
        <begin position="1307"/>
        <end position="1331"/>
    </location>
</feature>
<comment type="subcellular location">
    <subcellularLocation>
        <location evidence="1">Membrane</location>
    </subcellularLocation>
</comment>
<feature type="domain" description="Cadherin" evidence="8">
    <location>
        <begin position="565"/>
        <end position="672"/>
    </location>
</feature>
<comment type="caution">
    <text evidence="9">The sequence shown here is derived from an EMBL/GenBank/DDBJ whole genome shotgun (WGS) entry which is preliminary data.</text>
</comment>
<dbReference type="OrthoDB" id="9990384at2759"/>
<dbReference type="InterPro" id="IPR002126">
    <property type="entry name" value="Cadherin-like_dom"/>
</dbReference>
<feature type="domain" description="Cadherin" evidence="8">
    <location>
        <begin position="439"/>
        <end position="570"/>
    </location>
</feature>
<dbReference type="GO" id="GO:0045296">
    <property type="term" value="F:cadherin binding"/>
    <property type="evidence" value="ECO:0007669"/>
    <property type="project" value="TreeGrafter"/>
</dbReference>
<evidence type="ECO:0000256" key="6">
    <source>
        <dbReference type="SAM" id="Phobius"/>
    </source>
</evidence>
<feature type="chain" id="PRO_5002096381" evidence="7">
    <location>
        <begin position="19"/>
        <end position="1413"/>
    </location>
</feature>
<feature type="domain" description="Cadherin" evidence="8">
    <location>
        <begin position="868"/>
        <end position="970"/>
    </location>
</feature>
<keyword evidence="7" id="KW-0732">Signal</keyword>
<gene>
    <name evidence="9" type="primary">Cad87A</name>
    <name evidence="9" type="ORF">Tcan_17808</name>
</gene>
<dbReference type="PANTHER" id="PTHR24027:SF442">
    <property type="entry name" value="PROTOCADHERIN-15 ISOFORM X1"/>
    <property type="match status" value="1"/>
</dbReference>
<feature type="domain" description="Cadherin" evidence="8">
    <location>
        <begin position="765"/>
        <end position="866"/>
    </location>
</feature>
<accession>A0A0B2VXC3</accession>
<dbReference type="Pfam" id="PF00028">
    <property type="entry name" value="Cadherin"/>
    <property type="match status" value="1"/>
</dbReference>
<keyword evidence="3 5" id="KW-0106">Calcium</keyword>
<sequence length="1413" mass="155845">MRCAPFLFTFLNIVVVYNQVVNVFDTDQATVTISRHFGKHHALPFQSPMLFAESSESFRLTILQSEYSNAFSLSTRQLHPGEQFDVFIDNTDIFKNVDHVKLHIEAESESTSNKGLLELNIQVISDAPSQIFDSEEYAFEVPTKFKTATVGTLKLINGAAINGFHFTLFGSMSKYFSLEPKQDNTIELLSLECPSECSKIPRRFVLVVRAEPDSMPSKSYDVQISISLVKGRGFPPKFVRAVIPLSLSEQSTIENLLTLDATDADSDKLTFSLSDHNSVFDVDAESGILSVTDAQQLTVENLGERFNLTVTVSDGTNEIDTAIVMVSLEPRTNLESNAPKFTQEVYAFAASPGSAFVGRISAKGADRDVSYRISEGGASLFHLNATDGRIFYGGPLEKNARNYTLKVLALDGSSPPQVDIASVQILIAGLGSSPAKFVDTVPVTVTVNKDMNAGELLHQFKASDNDPNAKVVFAIQSVHAYDEDGNEIIDSLEFFDYFRFENEGAKGGALYLAKSFKNTTVMAVHAQLTVTDANHHSEPEDKANIIIRLVLPEERISDSELLKFERMPKMVIVPEDIPIGSYVYTVNVKPIPLHLSTKRRVAYSLSEGHRMFTVNPMTGVISTVASLRSTGDSNMTVIATQLDSQTSAAVSLVVRATPSTSTNMLKFSADSFVFNVTENSPVGTLISSSIGPANRSNVTYRIFGRDSAFFKVDDQSTIHTAREVDRETRSRLSAFVYAFHSNDQISIIPITVNVLDENDVEPQFPNKSYSATVMENSPINTFIVKAQAMDADDSDLDYSLMMNSDSAGLSSLLSVDRHGTIRNAEPLVGLEGKYQFAIIARDGKHSGASATIFLTVLPTSKCQPIFAENTPTVFEIKENVEPPKLLARFVGEVPSEECELTYAIWDGNSYVNETELFAVKTDTGELLSRKAFDYEHKNRGGVVIAAQSGELFAQLDVEIRIIDVNDNPIEIVDKSSHFNVLEDEQPGKIIGKIRARDKDVSDTVYYHLSNGDDKFSIGLTDGVLSLKGSLDRERNDSYSLKITVTNFEEAPITDEPSADAAIATVYITVLDVNDNGPIFDKQLYVKAVPRTSLAGMKLLTVCASDPDLTNGLSPNGDVVVYRIDDTIYRYLDRTRQANGFVTINERTGEVSLGQSPKEFAGGVFESRIASSDISSTDAHIATTKFKLWIYDEVNVVALEVNQNAKDLQASRVEEMIRLLSELCECEVLLLGVEYGSSDGRILRQSVHAHFIFVNRTDDSIISSERAISIVDRKALNPKTVVPKLTAVQQARSINRPRAETLTRASEAALLLCVFAFLLISVLIIFALILCYHRSRFLREKKICEDEKIAVGSLNKSNRYKQPPPYVSPPVYNLKEKYPNGENGSAYGIQEVNMIVEDEGPQRRVRYSAKAANS</sequence>
<proteinExistence type="predicted"/>
<dbReference type="PROSITE" id="PS50268">
    <property type="entry name" value="CADHERIN_2"/>
    <property type="match status" value="8"/>
</dbReference>
<dbReference type="STRING" id="6265.A0A0B2VXC3"/>
<dbReference type="InterPro" id="IPR039808">
    <property type="entry name" value="Cadherin"/>
</dbReference>
<dbReference type="GO" id="GO:0005509">
    <property type="term" value="F:calcium ion binding"/>
    <property type="evidence" value="ECO:0007669"/>
    <property type="project" value="UniProtKB-UniRule"/>
</dbReference>
<keyword evidence="10" id="KW-1185">Reference proteome</keyword>
<feature type="domain" description="Cadherin" evidence="8">
    <location>
        <begin position="972"/>
        <end position="1079"/>
    </location>
</feature>
<dbReference type="SMART" id="SM00112">
    <property type="entry name" value="CA"/>
    <property type="match status" value="6"/>
</dbReference>
<organism evidence="9 10">
    <name type="scientific">Toxocara canis</name>
    <name type="common">Canine roundworm</name>
    <dbReference type="NCBI Taxonomy" id="6265"/>
    <lineage>
        <taxon>Eukaryota</taxon>
        <taxon>Metazoa</taxon>
        <taxon>Ecdysozoa</taxon>
        <taxon>Nematoda</taxon>
        <taxon>Chromadorea</taxon>
        <taxon>Rhabditida</taxon>
        <taxon>Spirurina</taxon>
        <taxon>Ascaridomorpha</taxon>
        <taxon>Ascaridoidea</taxon>
        <taxon>Toxocaridae</taxon>
        <taxon>Toxocara</taxon>
    </lineage>
</organism>
<keyword evidence="6" id="KW-0812">Transmembrane</keyword>
<dbReference type="InterPro" id="IPR020894">
    <property type="entry name" value="Cadherin_CS"/>
</dbReference>
<name>A0A0B2VXC3_TOXCA</name>
<evidence type="ECO:0000313" key="9">
    <source>
        <dbReference type="EMBL" id="KHN86084.1"/>
    </source>
</evidence>
<dbReference type="EMBL" id="JPKZ01000646">
    <property type="protein sequence ID" value="KHN86084.1"/>
    <property type="molecule type" value="Genomic_DNA"/>
</dbReference>
<dbReference type="PRINTS" id="PR00205">
    <property type="entry name" value="CADHERIN"/>
</dbReference>
<evidence type="ECO:0000256" key="4">
    <source>
        <dbReference type="ARBA" id="ARBA00023136"/>
    </source>
</evidence>
<evidence type="ECO:0000259" key="8">
    <source>
        <dbReference type="PROSITE" id="PS50268"/>
    </source>
</evidence>
<dbReference type="PANTHER" id="PTHR24027">
    <property type="entry name" value="CADHERIN-23"/>
    <property type="match status" value="1"/>
</dbReference>
<reference evidence="9 10" key="1">
    <citation type="submission" date="2014-11" db="EMBL/GenBank/DDBJ databases">
        <title>Genetic blueprint of the zoonotic pathogen Toxocara canis.</title>
        <authorList>
            <person name="Zhu X.-Q."/>
            <person name="Korhonen P.K."/>
            <person name="Cai H."/>
            <person name="Young N.D."/>
            <person name="Nejsum P."/>
            <person name="von Samson-Himmelstjerna G."/>
            <person name="Boag P.R."/>
            <person name="Tan P."/>
            <person name="Li Q."/>
            <person name="Min J."/>
            <person name="Yang Y."/>
            <person name="Wang X."/>
            <person name="Fang X."/>
            <person name="Hall R.S."/>
            <person name="Hofmann A."/>
            <person name="Sternberg P.W."/>
            <person name="Jex A.R."/>
            <person name="Gasser R.B."/>
        </authorList>
    </citation>
    <scope>NUCLEOTIDE SEQUENCE [LARGE SCALE GENOMIC DNA]</scope>
    <source>
        <strain evidence="9">PN_DK_2014</strain>
    </source>
</reference>
<evidence type="ECO:0000256" key="5">
    <source>
        <dbReference type="PROSITE-ProRule" id="PRU00043"/>
    </source>
</evidence>
<dbReference type="SUPFAM" id="SSF49313">
    <property type="entry name" value="Cadherin-like"/>
    <property type="match status" value="8"/>
</dbReference>
<feature type="domain" description="Cadherin" evidence="8">
    <location>
        <begin position="350"/>
        <end position="437"/>
    </location>
</feature>
<keyword evidence="2" id="KW-0677">Repeat</keyword>
<dbReference type="GO" id="GO:0008013">
    <property type="term" value="F:beta-catenin binding"/>
    <property type="evidence" value="ECO:0007669"/>
    <property type="project" value="TreeGrafter"/>
</dbReference>